<evidence type="ECO:0000313" key="3">
    <source>
        <dbReference type="Proteomes" id="UP000095766"/>
    </source>
</evidence>
<protein>
    <submittedName>
        <fullName evidence="2">Uncharacterized protein</fullName>
    </submittedName>
</protein>
<dbReference type="EMBL" id="CZAO01000051">
    <property type="protein sequence ID" value="CUQ38478.1"/>
    <property type="molecule type" value="Genomic_DNA"/>
</dbReference>
<evidence type="ECO:0000256" key="1">
    <source>
        <dbReference type="SAM" id="MobiDB-lite"/>
    </source>
</evidence>
<gene>
    <name evidence="2" type="ORF">ERS852510_04241</name>
</gene>
<accession>A0A174W1Z2</accession>
<reference evidence="2 3" key="1">
    <citation type="submission" date="2015-09" db="EMBL/GenBank/DDBJ databases">
        <authorList>
            <consortium name="Pathogen Informatics"/>
        </authorList>
    </citation>
    <scope>NUCLEOTIDE SEQUENCE [LARGE SCALE GENOMIC DNA]</scope>
    <source>
        <strain evidence="2 3">2789STDY5834898</strain>
    </source>
</reference>
<organism evidence="2 3">
    <name type="scientific">Bacteroides uniformis</name>
    <dbReference type="NCBI Taxonomy" id="820"/>
    <lineage>
        <taxon>Bacteria</taxon>
        <taxon>Pseudomonadati</taxon>
        <taxon>Bacteroidota</taxon>
        <taxon>Bacteroidia</taxon>
        <taxon>Bacteroidales</taxon>
        <taxon>Bacteroidaceae</taxon>
        <taxon>Bacteroides</taxon>
    </lineage>
</organism>
<dbReference type="AlphaFoldDB" id="A0A174W1Z2"/>
<feature type="region of interest" description="Disordered" evidence="1">
    <location>
        <begin position="1"/>
        <end position="28"/>
    </location>
</feature>
<dbReference type="Proteomes" id="UP000095766">
    <property type="component" value="Unassembled WGS sequence"/>
</dbReference>
<name>A0A174W1Z2_BACUN</name>
<sequence>MKNEVPTELQFSGTGVTDNSTNQMNDNQSILTLKQYDMV</sequence>
<feature type="compositionally biased region" description="Polar residues" evidence="1">
    <location>
        <begin position="9"/>
        <end position="28"/>
    </location>
</feature>
<proteinExistence type="predicted"/>
<evidence type="ECO:0000313" key="2">
    <source>
        <dbReference type="EMBL" id="CUQ38478.1"/>
    </source>
</evidence>